<dbReference type="PANTHER" id="PTHR43065:SF10">
    <property type="entry name" value="PEROXIDE STRESS-ACTIVATED HISTIDINE KINASE MAK3"/>
    <property type="match status" value="1"/>
</dbReference>
<keyword evidence="12" id="KW-1185">Reference proteome</keyword>
<evidence type="ECO:0000256" key="2">
    <source>
        <dbReference type="ARBA" id="ARBA00012438"/>
    </source>
</evidence>
<dbReference type="SMART" id="SM00387">
    <property type="entry name" value="HATPase_c"/>
    <property type="match status" value="1"/>
</dbReference>
<dbReference type="EC" id="2.7.13.3" evidence="2"/>
<dbReference type="GO" id="GO:0000160">
    <property type="term" value="P:phosphorelay signal transduction system"/>
    <property type="evidence" value="ECO:0007669"/>
    <property type="project" value="UniProtKB-KW"/>
</dbReference>
<dbReference type="SUPFAM" id="SSF55874">
    <property type="entry name" value="ATPase domain of HSP90 chaperone/DNA topoisomerase II/histidine kinase"/>
    <property type="match status" value="1"/>
</dbReference>
<dbReference type="InterPro" id="IPR003594">
    <property type="entry name" value="HATPase_dom"/>
</dbReference>
<dbReference type="KEGG" id="pnp:IJ22_51610"/>
<keyword evidence="3" id="KW-0597">Phosphoprotein</keyword>
<dbReference type="PROSITE" id="PS50109">
    <property type="entry name" value="HIS_KIN"/>
    <property type="match status" value="1"/>
</dbReference>
<dbReference type="EMBL" id="CP013652">
    <property type="protein sequence ID" value="ALS25420.1"/>
    <property type="molecule type" value="Genomic_DNA"/>
</dbReference>
<evidence type="ECO:0000256" key="3">
    <source>
        <dbReference type="ARBA" id="ARBA00022553"/>
    </source>
</evidence>
<dbReference type="InterPro" id="IPR036890">
    <property type="entry name" value="HATPase_C_sf"/>
</dbReference>
<evidence type="ECO:0000256" key="1">
    <source>
        <dbReference type="ARBA" id="ARBA00000085"/>
    </source>
</evidence>
<gene>
    <name evidence="11" type="ORF">IJ22_51610</name>
</gene>
<dbReference type="AlphaFoldDB" id="A0A0U2UQP9"/>
<keyword evidence="9" id="KW-0812">Transmembrane</keyword>
<keyword evidence="9" id="KW-0472">Membrane</keyword>
<keyword evidence="8" id="KW-0902">Two-component regulatory system</keyword>
<dbReference type="Pfam" id="PF02518">
    <property type="entry name" value="HATPase_c"/>
    <property type="match status" value="1"/>
</dbReference>
<dbReference type="InterPro" id="IPR005467">
    <property type="entry name" value="His_kinase_dom"/>
</dbReference>
<evidence type="ECO:0000259" key="10">
    <source>
        <dbReference type="PROSITE" id="PS50109"/>
    </source>
</evidence>
<dbReference type="GO" id="GO:0005524">
    <property type="term" value="F:ATP binding"/>
    <property type="evidence" value="ECO:0007669"/>
    <property type="project" value="UniProtKB-KW"/>
</dbReference>
<dbReference type="PRINTS" id="PR00344">
    <property type="entry name" value="BCTRLSENSOR"/>
</dbReference>
<dbReference type="Gene3D" id="3.30.565.10">
    <property type="entry name" value="Histidine kinase-like ATPase, C-terminal domain"/>
    <property type="match status" value="1"/>
</dbReference>
<evidence type="ECO:0000256" key="9">
    <source>
        <dbReference type="SAM" id="Phobius"/>
    </source>
</evidence>
<keyword evidence="4" id="KW-0808">Transferase</keyword>
<reference evidence="12" key="1">
    <citation type="submission" date="2015-12" db="EMBL/GenBank/DDBJ databases">
        <title>Complete genome sequences of two moderately thermophilic Paenibacillus species.</title>
        <authorList>
            <person name="Butler R.III."/>
            <person name="Wang J."/>
            <person name="Stark B.C."/>
            <person name="Pombert J.-F."/>
        </authorList>
    </citation>
    <scope>NUCLEOTIDE SEQUENCE [LARGE SCALE GENOMIC DNA]</scope>
    <source>
        <strain evidence="12">32O-Y</strain>
    </source>
</reference>
<evidence type="ECO:0000256" key="6">
    <source>
        <dbReference type="ARBA" id="ARBA00022777"/>
    </source>
</evidence>
<feature type="transmembrane region" description="Helical" evidence="9">
    <location>
        <begin position="6"/>
        <end position="25"/>
    </location>
</feature>
<reference evidence="11 12" key="2">
    <citation type="journal article" date="2016" name="Genome Announc.">
        <title>Complete Genome Sequences of Two Interactive Moderate Thermophiles, Paenibacillus napthalenovorans 32O-Y and Paenibacillus sp. 32O-W.</title>
        <authorList>
            <person name="Butler R.R.III."/>
            <person name="Wang J."/>
            <person name="Stark B.C."/>
            <person name="Pombert J.F."/>
        </authorList>
    </citation>
    <scope>NUCLEOTIDE SEQUENCE [LARGE SCALE GENOMIC DNA]</scope>
    <source>
        <strain evidence="11 12">32O-Y</strain>
    </source>
</reference>
<dbReference type="PANTHER" id="PTHR43065">
    <property type="entry name" value="SENSOR HISTIDINE KINASE"/>
    <property type="match status" value="1"/>
</dbReference>
<accession>A0A0U2UQP9</accession>
<feature type="transmembrane region" description="Helical" evidence="9">
    <location>
        <begin position="37"/>
        <end position="65"/>
    </location>
</feature>
<dbReference type="STRING" id="162209.IJ22_51610"/>
<dbReference type="InterPro" id="IPR004358">
    <property type="entry name" value="Sig_transdc_His_kin-like_C"/>
</dbReference>
<dbReference type="OrthoDB" id="1674512at2"/>
<keyword evidence="7" id="KW-0067">ATP-binding</keyword>
<name>A0A0U2UQP9_9BACL</name>
<dbReference type="GO" id="GO:0004673">
    <property type="term" value="F:protein histidine kinase activity"/>
    <property type="evidence" value="ECO:0007669"/>
    <property type="project" value="UniProtKB-EC"/>
</dbReference>
<keyword evidence="5" id="KW-0547">Nucleotide-binding</keyword>
<keyword evidence="9" id="KW-1133">Transmembrane helix</keyword>
<protein>
    <recommendedName>
        <fullName evidence="2">histidine kinase</fullName>
        <ecNumber evidence="2">2.7.13.3</ecNumber>
    </recommendedName>
</protein>
<proteinExistence type="predicted"/>
<evidence type="ECO:0000256" key="8">
    <source>
        <dbReference type="ARBA" id="ARBA00023012"/>
    </source>
</evidence>
<dbReference type="Proteomes" id="UP000061660">
    <property type="component" value="Chromosome"/>
</dbReference>
<evidence type="ECO:0000256" key="4">
    <source>
        <dbReference type="ARBA" id="ARBA00022679"/>
    </source>
</evidence>
<sequence length="431" mass="48325">MRDHRLFIWVVILLSTALLGEVKMIPFGGDFRFSLGIAAYFFGLLWFSVPVLATGLSAGLFIVFFRIVMDASLYGIPWTEGIVQHMPVFFYYVTFAVIISLLKIKTNVEYPLKVGFYGAFADIASNGAELLIRMVSGSPTMITIHGVLMIVLIGLLRSFFVVGLCNMLAIRQVRAQGEQRRQELERLMLINSDLFEEAFYLRKSMSHIEDITRESYRLSKELKILSPPHAAQALHIAENVHELKKDSQRILSGLSKIIQQERMLSKRIPISFLCSMVARANKNYSLLLGKTIELDNRCDVNLSTDEIYPLLSVLNNIVSNAVEAIESQGRIELRVDLEFDSVVFYVTDNGPGISHDELDLIFHPGYTTKFDDEGNSSTGIGLSHAADIVRLLGGNISVYSVPGQTRFEVRIPSERLIQREEADHAEILSGG</sequence>
<evidence type="ECO:0000313" key="11">
    <source>
        <dbReference type="EMBL" id="ALS25420.1"/>
    </source>
</evidence>
<feature type="transmembrane region" description="Helical" evidence="9">
    <location>
        <begin position="147"/>
        <end position="170"/>
    </location>
</feature>
<evidence type="ECO:0000256" key="7">
    <source>
        <dbReference type="ARBA" id="ARBA00022840"/>
    </source>
</evidence>
<dbReference type="RefSeq" id="WP_062410771.1">
    <property type="nucleotide sequence ID" value="NZ_CP013652.1"/>
</dbReference>
<feature type="transmembrane region" description="Helical" evidence="9">
    <location>
        <begin position="85"/>
        <end position="102"/>
    </location>
</feature>
<keyword evidence="6 11" id="KW-0418">Kinase</keyword>
<feature type="domain" description="Histidine kinase" evidence="10">
    <location>
        <begin position="310"/>
        <end position="415"/>
    </location>
</feature>
<comment type="catalytic activity">
    <reaction evidence="1">
        <text>ATP + protein L-histidine = ADP + protein N-phospho-L-histidine.</text>
        <dbReference type="EC" id="2.7.13.3"/>
    </reaction>
</comment>
<evidence type="ECO:0000313" key="12">
    <source>
        <dbReference type="Proteomes" id="UP000061660"/>
    </source>
</evidence>
<dbReference type="PATRIC" id="fig|162209.4.peg.5457"/>
<organism evidence="11 12">
    <name type="scientific">Paenibacillus naphthalenovorans</name>
    <dbReference type="NCBI Taxonomy" id="162209"/>
    <lineage>
        <taxon>Bacteria</taxon>
        <taxon>Bacillati</taxon>
        <taxon>Bacillota</taxon>
        <taxon>Bacilli</taxon>
        <taxon>Bacillales</taxon>
        <taxon>Paenibacillaceae</taxon>
        <taxon>Paenibacillus</taxon>
    </lineage>
</organism>
<evidence type="ECO:0000256" key="5">
    <source>
        <dbReference type="ARBA" id="ARBA00022741"/>
    </source>
</evidence>